<keyword evidence="2" id="KW-1185">Reference proteome</keyword>
<evidence type="ECO:0000313" key="1">
    <source>
        <dbReference type="EMBL" id="VEP15614.1"/>
    </source>
</evidence>
<evidence type="ECO:0000313" key="2">
    <source>
        <dbReference type="Proteomes" id="UP000320055"/>
    </source>
</evidence>
<dbReference type="EMBL" id="CAACVJ010000281">
    <property type="protein sequence ID" value="VEP15614.1"/>
    <property type="molecule type" value="Genomic_DNA"/>
</dbReference>
<proteinExistence type="predicted"/>
<sequence>MKNRNLLNFQTVLTIRQFLIGELITIRGRRVIKRCANT</sequence>
<protein>
    <submittedName>
        <fullName evidence="1">Uncharacterized protein</fullName>
    </submittedName>
</protein>
<accession>A0A563VVX6</accession>
<dbReference type="Proteomes" id="UP000320055">
    <property type="component" value="Unassembled WGS sequence"/>
</dbReference>
<gene>
    <name evidence="1" type="ORF">H1P_3510003</name>
</gene>
<organism evidence="1 2">
    <name type="scientific">Hyella patelloides LEGE 07179</name>
    <dbReference type="NCBI Taxonomy" id="945734"/>
    <lineage>
        <taxon>Bacteria</taxon>
        <taxon>Bacillati</taxon>
        <taxon>Cyanobacteriota</taxon>
        <taxon>Cyanophyceae</taxon>
        <taxon>Pleurocapsales</taxon>
        <taxon>Hyellaceae</taxon>
        <taxon>Hyella</taxon>
    </lineage>
</organism>
<dbReference type="AlphaFoldDB" id="A0A563VVX6"/>
<reference evidence="1 2" key="1">
    <citation type="submission" date="2019-01" db="EMBL/GenBank/DDBJ databases">
        <authorList>
            <person name="Brito A."/>
        </authorList>
    </citation>
    <scope>NUCLEOTIDE SEQUENCE [LARGE SCALE GENOMIC DNA]</scope>
    <source>
        <strain evidence="1">1</strain>
    </source>
</reference>
<name>A0A563VVX6_9CYAN</name>